<evidence type="ECO:0000256" key="4">
    <source>
        <dbReference type="ARBA" id="ARBA00019079"/>
    </source>
</evidence>
<dbReference type="GO" id="GO:0031763">
    <property type="term" value="F:galanin receptor binding"/>
    <property type="evidence" value="ECO:0007669"/>
    <property type="project" value="TreeGrafter"/>
</dbReference>
<dbReference type="Pfam" id="PF06540">
    <property type="entry name" value="GMAP"/>
    <property type="match status" value="1"/>
</dbReference>
<evidence type="ECO:0000256" key="3">
    <source>
        <dbReference type="ARBA" id="ARBA00006871"/>
    </source>
</evidence>
<keyword evidence="8" id="KW-0732">Signal</keyword>
<dbReference type="SMART" id="SM00071">
    <property type="entry name" value="Galanin"/>
    <property type="match status" value="1"/>
</dbReference>
<dbReference type="PANTHER" id="PTHR16839">
    <property type="entry name" value="GALANIN"/>
    <property type="match status" value="1"/>
</dbReference>
<dbReference type="GeneID" id="103249652"/>
<dbReference type="InterPro" id="IPR008175">
    <property type="entry name" value="Galanin_pre"/>
</dbReference>
<organism evidence="13 14">
    <name type="scientific">Carlito syrichta</name>
    <name type="common">Philippine tarsier</name>
    <name type="synonym">Tarsius syrichta</name>
    <dbReference type="NCBI Taxonomy" id="1868482"/>
    <lineage>
        <taxon>Eukaryota</taxon>
        <taxon>Metazoa</taxon>
        <taxon>Chordata</taxon>
        <taxon>Craniata</taxon>
        <taxon>Vertebrata</taxon>
        <taxon>Euteleostomi</taxon>
        <taxon>Mammalia</taxon>
        <taxon>Eutheria</taxon>
        <taxon>Euarchontoglires</taxon>
        <taxon>Primates</taxon>
        <taxon>Haplorrhini</taxon>
        <taxon>Tarsiiformes</taxon>
        <taxon>Tarsiidae</taxon>
        <taxon>Carlito</taxon>
    </lineage>
</organism>
<dbReference type="PANTHER" id="PTHR16839:SF1">
    <property type="entry name" value="GALANIN PEPTIDES"/>
    <property type="match status" value="1"/>
</dbReference>
<dbReference type="PRINTS" id="PR00273">
    <property type="entry name" value="GALANIN"/>
</dbReference>
<evidence type="ECO:0000256" key="10">
    <source>
        <dbReference type="SAM" id="MobiDB-lite"/>
    </source>
</evidence>
<feature type="region of interest" description="Disordered" evidence="10">
    <location>
        <begin position="39"/>
        <end position="75"/>
    </location>
</feature>
<feature type="domain" description="Galanin message associated peptide (GMAP)" evidence="12">
    <location>
        <begin position="56"/>
        <end position="114"/>
    </location>
</feature>
<dbReference type="Pfam" id="PF01296">
    <property type="entry name" value="Galanin"/>
    <property type="match status" value="1"/>
</dbReference>
<comment type="subcellular location">
    <subcellularLocation>
        <location evidence="2">Secreted</location>
    </subcellularLocation>
</comment>
<evidence type="ECO:0000256" key="1">
    <source>
        <dbReference type="ARBA" id="ARBA00002897"/>
    </source>
</evidence>
<comment type="function">
    <text evidence="1">Endocrine hormone of the central and peripheral nervous systems that binds and activates the G protein-coupled receptors GALR1, GALR2, and GALR3. This small neuropeptide may regulate diverse physiologic functions including contraction of smooth muscle of the gastrointestinal and genitourinary tract, growth hormone and insulin release and adrenal secretion.</text>
</comment>
<dbReference type="InterPro" id="IPR008174">
    <property type="entry name" value="Galanin"/>
</dbReference>
<keyword evidence="6" id="KW-0165">Cleavage on pair of basic residues</keyword>
<evidence type="ECO:0000256" key="6">
    <source>
        <dbReference type="ARBA" id="ARBA00022685"/>
    </source>
</evidence>
<dbReference type="GO" id="GO:0005615">
    <property type="term" value="C:extracellular space"/>
    <property type="evidence" value="ECO:0007669"/>
    <property type="project" value="TreeGrafter"/>
</dbReference>
<dbReference type="GO" id="GO:0030141">
    <property type="term" value="C:secretory granule"/>
    <property type="evidence" value="ECO:0007669"/>
    <property type="project" value="TreeGrafter"/>
</dbReference>
<dbReference type="KEGG" id="csyr:103249652"/>
<dbReference type="InterPro" id="IPR013068">
    <property type="entry name" value="GMAP"/>
</dbReference>
<dbReference type="Proteomes" id="UP000189704">
    <property type="component" value="Unplaced"/>
</dbReference>
<reference evidence="14" key="1">
    <citation type="submission" date="2025-08" db="UniProtKB">
        <authorList>
            <consortium name="RefSeq"/>
        </authorList>
    </citation>
    <scope>IDENTIFICATION</scope>
</reference>
<sequence>MEGRLASSLVSSQLSKEIWAPPKEQRGWTLNSAEYPLGPHAMDNHRSLGDKHGLTGKRELRPGDKVQPGRADRPIPESSIVRTIIDFLDFLRLKEAGDLDSLPDPLAASSEDLGRP</sequence>
<dbReference type="RefSeq" id="XP_008046448.1">
    <property type="nucleotide sequence ID" value="XM_008048257.1"/>
</dbReference>
<name>A0A1U7SQJ1_CARSF</name>
<protein>
    <recommendedName>
        <fullName evidence="4">Galanin peptides</fullName>
    </recommendedName>
</protein>
<gene>
    <name evidence="14" type="primary">GAL</name>
</gene>
<evidence type="ECO:0000259" key="12">
    <source>
        <dbReference type="Pfam" id="PF06540"/>
    </source>
</evidence>
<keyword evidence="13" id="KW-1185">Reference proteome</keyword>
<dbReference type="GO" id="GO:0007218">
    <property type="term" value="P:neuropeptide signaling pathway"/>
    <property type="evidence" value="ECO:0007669"/>
    <property type="project" value="UniProtKB-KW"/>
</dbReference>
<evidence type="ECO:0000256" key="7">
    <source>
        <dbReference type="ARBA" id="ARBA00022702"/>
    </source>
</evidence>
<dbReference type="OrthoDB" id="8721537at2759"/>
<evidence type="ECO:0000256" key="5">
    <source>
        <dbReference type="ARBA" id="ARBA00022525"/>
    </source>
</evidence>
<evidence type="ECO:0000256" key="8">
    <source>
        <dbReference type="ARBA" id="ARBA00022729"/>
    </source>
</evidence>
<evidence type="ECO:0000256" key="9">
    <source>
        <dbReference type="ARBA" id="ARBA00023320"/>
    </source>
</evidence>
<proteinExistence type="inferred from homology"/>
<feature type="compositionally biased region" description="Basic and acidic residues" evidence="10">
    <location>
        <begin position="42"/>
        <end position="64"/>
    </location>
</feature>
<feature type="domain" description="Galanin" evidence="11">
    <location>
        <begin position="27"/>
        <end position="54"/>
    </location>
</feature>
<keyword evidence="5" id="KW-0964">Secreted</keyword>
<accession>A0A1U7SQJ1</accession>
<dbReference type="CTD" id="51083"/>
<keyword evidence="9" id="KW-0527">Neuropeptide</keyword>
<comment type="similarity">
    <text evidence="3">Belongs to the galanin family.</text>
</comment>
<evidence type="ECO:0000313" key="13">
    <source>
        <dbReference type="Proteomes" id="UP000189704"/>
    </source>
</evidence>
<keyword evidence="7" id="KW-0372">Hormone</keyword>
<evidence type="ECO:0000313" key="14">
    <source>
        <dbReference type="RefSeq" id="XP_008046448.1"/>
    </source>
</evidence>
<dbReference type="GO" id="GO:0005184">
    <property type="term" value="F:neuropeptide hormone activity"/>
    <property type="evidence" value="ECO:0007669"/>
    <property type="project" value="TreeGrafter"/>
</dbReference>
<evidence type="ECO:0000256" key="2">
    <source>
        <dbReference type="ARBA" id="ARBA00004613"/>
    </source>
</evidence>
<evidence type="ECO:0000259" key="11">
    <source>
        <dbReference type="Pfam" id="PF01296"/>
    </source>
</evidence>
<dbReference type="AlphaFoldDB" id="A0A1U7SQJ1"/>